<dbReference type="KEGG" id="laj:A0128_20560"/>
<dbReference type="RefSeq" id="WP_069609627.1">
    <property type="nucleotide sequence ID" value="NZ_CP015218.1"/>
</dbReference>
<evidence type="ECO:0000313" key="1">
    <source>
        <dbReference type="EMBL" id="AOP36409.1"/>
    </source>
</evidence>
<dbReference type="Proteomes" id="UP000094197">
    <property type="component" value="Chromosome 2"/>
</dbReference>
<evidence type="ECO:0000313" key="2">
    <source>
        <dbReference type="Proteomes" id="UP000094197"/>
    </source>
</evidence>
<organism evidence="1 2">
    <name type="scientific">Leptospira tipperaryensis</name>
    <dbReference type="NCBI Taxonomy" id="2564040"/>
    <lineage>
        <taxon>Bacteria</taxon>
        <taxon>Pseudomonadati</taxon>
        <taxon>Spirochaetota</taxon>
        <taxon>Spirochaetia</taxon>
        <taxon>Leptospirales</taxon>
        <taxon>Leptospiraceae</taxon>
        <taxon>Leptospira</taxon>
    </lineage>
</organism>
<accession>A0A1D7V3L6</accession>
<keyword evidence="2" id="KW-1185">Reference proteome</keyword>
<dbReference type="OrthoDB" id="287565at2"/>
<proteinExistence type="predicted"/>
<gene>
    <name evidence="1" type="ORF">A0128_20560</name>
</gene>
<dbReference type="AlphaFoldDB" id="A0A1D7V3L6"/>
<dbReference type="InterPro" id="IPR023393">
    <property type="entry name" value="START-like_dom_sf"/>
</dbReference>
<protein>
    <submittedName>
        <fullName evidence="1">Toxin</fullName>
    </submittedName>
</protein>
<dbReference type="EMBL" id="CP015218">
    <property type="protein sequence ID" value="AOP36409.1"/>
    <property type="molecule type" value="Genomic_DNA"/>
</dbReference>
<dbReference type="Gene3D" id="3.30.530.20">
    <property type="match status" value="1"/>
</dbReference>
<dbReference type="CDD" id="cd07814">
    <property type="entry name" value="SRPBCC_CalC_Aha1-like"/>
    <property type="match status" value="1"/>
</dbReference>
<sequence>MNGIYHKIGIRSGAEEVIKALTTQAGLAGWWTKEVEGPFSGGVSGLGESIRFSFGHKADMEMKVKELAPQRVLWECTSGPDDWIGSHIDFKLNASKAPDGEGMTIIQFRHQDWKNESEFTAHCSMKWATFLLSLKNLVEVGQGQPAPDDLKIDDMN</sequence>
<reference evidence="1 2" key="1">
    <citation type="submission" date="2016-04" db="EMBL/GenBank/DDBJ databases">
        <title>Complete genome seqeunce of Leptospira alstonii serovar Room22.</title>
        <authorList>
            <person name="Nally J.E."/>
            <person name="Bayles D.O."/>
            <person name="Hurley D."/>
            <person name="Fanning S."/>
            <person name="McMahon B.J."/>
            <person name="Arent Z."/>
        </authorList>
    </citation>
    <scope>NUCLEOTIDE SEQUENCE [LARGE SCALE GENOMIC DNA]</scope>
    <source>
        <strain evidence="1 2">GWTS #1</strain>
    </source>
</reference>
<name>A0A1D7V3L6_9LEPT</name>
<dbReference type="SUPFAM" id="SSF55961">
    <property type="entry name" value="Bet v1-like"/>
    <property type="match status" value="1"/>
</dbReference>